<reference evidence="2 3" key="1">
    <citation type="journal article" date="2012" name="Genome Biol.">
        <title>Sequencing three crocodilian genomes to illuminate the evolution of archosaurs and amniotes.</title>
        <authorList>
            <person name="St John J.A."/>
            <person name="Braun E.L."/>
            <person name="Isberg S.R."/>
            <person name="Miles L.G."/>
            <person name="Chong A.Y."/>
            <person name="Gongora J."/>
            <person name="Dalzell P."/>
            <person name="Moran C."/>
            <person name="Bed'hom B."/>
            <person name="Abzhanov A."/>
            <person name="Burgess S.C."/>
            <person name="Cooksey A.M."/>
            <person name="Castoe T.A."/>
            <person name="Crawford N.G."/>
            <person name="Densmore L.D."/>
            <person name="Drew J.C."/>
            <person name="Edwards S.V."/>
            <person name="Faircloth B.C."/>
            <person name="Fujita M.K."/>
            <person name="Greenwold M.J."/>
            <person name="Hoffmann F.G."/>
            <person name="Howard J.M."/>
            <person name="Iguchi T."/>
            <person name="Janes D.E."/>
            <person name="Khan S.Y."/>
            <person name="Kohno S."/>
            <person name="de Koning A.J."/>
            <person name="Lance S.L."/>
            <person name="McCarthy F.M."/>
            <person name="McCormack J.E."/>
            <person name="Merchant M.E."/>
            <person name="Peterson D.G."/>
            <person name="Pollock D.D."/>
            <person name="Pourmand N."/>
            <person name="Raney B.J."/>
            <person name="Roessler K.A."/>
            <person name="Sanford J.R."/>
            <person name="Sawyer R.H."/>
            <person name="Schmidt C.J."/>
            <person name="Triplett E.W."/>
            <person name="Tuberville T.D."/>
            <person name="Venegas-Anaya M."/>
            <person name="Howard J.T."/>
            <person name="Jarvis E.D."/>
            <person name="Guillette L.J.Jr."/>
            <person name="Glenn T.C."/>
            <person name="Green R.E."/>
            <person name="Ray D.A."/>
        </authorList>
    </citation>
    <scope>NUCLEOTIDE SEQUENCE [LARGE SCALE GENOMIC DNA]</scope>
    <source>
        <strain evidence="2">KSC_2009_1</strain>
    </source>
</reference>
<dbReference type="EMBL" id="AKHW03003565">
    <property type="protein sequence ID" value="KYO34191.1"/>
    <property type="molecule type" value="Genomic_DNA"/>
</dbReference>
<keyword evidence="3" id="KW-1185">Reference proteome</keyword>
<feature type="transmembrane region" description="Helical" evidence="1">
    <location>
        <begin position="73"/>
        <end position="94"/>
    </location>
</feature>
<organism evidence="2 3">
    <name type="scientific">Alligator mississippiensis</name>
    <name type="common">American alligator</name>
    <dbReference type="NCBI Taxonomy" id="8496"/>
    <lineage>
        <taxon>Eukaryota</taxon>
        <taxon>Metazoa</taxon>
        <taxon>Chordata</taxon>
        <taxon>Craniata</taxon>
        <taxon>Vertebrata</taxon>
        <taxon>Euteleostomi</taxon>
        <taxon>Archelosauria</taxon>
        <taxon>Archosauria</taxon>
        <taxon>Crocodylia</taxon>
        <taxon>Alligatoridae</taxon>
        <taxon>Alligatorinae</taxon>
        <taxon>Alligator</taxon>
    </lineage>
</organism>
<name>A0A151NBP0_ALLMI</name>
<protein>
    <submittedName>
        <fullName evidence="2">Uncharacterized protein</fullName>
    </submittedName>
</protein>
<evidence type="ECO:0000313" key="2">
    <source>
        <dbReference type="EMBL" id="KYO34191.1"/>
    </source>
</evidence>
<evidence type="ECO:0000256" key="1">
    <source>
        <dbReference type="SAM" id="Phobius"/>
    </source>
</evidence>
<keyword evidence="1" id="KW-0812">Transmembrane</keyword>
<dbReference type="Proteomes" id="UP000050525">
    <property type="component" value="Unassembled WGS sequence"/>
</dbReference>
<sequence length="115" mass="13055">MGESASSSLHSRSRPTGGQKELIANWLQPEGLIIPASVSLAWLRVLSLGRCGNYQRLRRTVLQKIACNWKEPIFFLLPMAALKLGYQPGLVLLIKPHRKMEIMTWTSFANLFEIY</sequence>
<dbReference type="AlphaFoldDB" id="A0A151NBP0"/>
<accession>A0A151NBP0</accession>
<evidence type="ECO:0000313" key="3">
    <source>
        <dbReference type="Proteomes" id="UP000050525"/>
    </source>
</evidence>
<proteinExistence type="predicted"/>
<comment type="caution">
    <text evidence="2">The sequence shown here is derived from an EMBL/GenBank/DDBJ whole genome shotgun (WGS) entry which is preliminary data.</text>
</comment>
<keyword evidence="1" id="KW-0472">Membrane</keyword>
<keyword evidence="1" id="KW-1133">Transmembrane helix</keyword>
<gene>
    <name evidence="2" type="ORF">Y1Q_0002489</name>
</gene>